<accession>A0A927MRG5</accession>
<dbReference type="Proteomes" id="UP000658225">
    <property type="component" value="Unassembled WGS sequence"/>
</dbReference>
<protein>
    <submittedName>
        <fullName evidence="1">Uncharacterized protein</fullName>
    </submittedName>
</protein>
<gene>
    <name evidence="1" type="ORF">H4683_003137</name>
</gene>
<organism evidence="1 2">
    <name type="scientific">Sporosarcina limicola</name>
    <dbReference type="NCBI Taxonomy" id="34101"/>
    <lineage>
        <taxon>Bacteria</taxon>
        <taxon>Bacillati</taxon>
        <taxon>Bacillota</taxon>
        <taxon>Bacilli</taxon>
        <taxon>Bacillales</taxon>
        <taxon>Caryophanaceae</taxon>
        <taxon>Sporosarcina</taxon>
    </lineage>
</organism>
<dbReference type="EMBL" id="JADBEL010000020">
    <property type="protein sequence ID" value="MBE1556016.1"/>
    <property type="molecule type" value="Genomic_DNA"/>
</dbReference>
<sequence length="29" mass="3457">MIQRSVASTVVLVAWFKDQSLVQWYWSLD</sequence>
<comment type="caution">
    <text evidence="1">The sequence shown here is derived from an EMBL/GenBank/DDBJ whole genome shotgun (WGS) entry which is preliminary data.</text>
</comment>
<name>A0A927MRG5_9BACL</name>
<evidence type="ECO:0000313" key="1">
    <source>
        <dbReference type="EMBL" id="MBE1556016.1"/>
    </source>
</evidence>
<dbReference type="AlphaFoldDB" id="A0A927MRG5"/>
<reference evidence="1" key="1">
    <citation type="submission" date="2020-10" db="EMBL/GenBank/DDBJ databases">
        <title>Genomic Encyclopedia of Type Strains, Phase IV (KMG-IV): sequencing the most valuable type-strain genomes for metagenomic binning, comparative biology and taxonomic classification.</title>
        <authorList>
            <person name="Goeker M."/>
        </authorList>
    </citation>
    <scope>NUCLEOTIDE SEQUENCE</scope>
    <source>
        <strain evidence="1">DSM 13886</strain>
    </source>
</reference>
<proteinExistence type="predicted"/>
<evidence type="ECO:0000313" key="2">
    <source>
        <dbReference type="Proteomes" id="UP000658225"/>
    </source>
</evidence>
<keyword evidence="2" id="KW-1185">Reference proteome</keyword>